<dbReference type="VEuPathDB" id="VectorBase:AFUN019345"/>
<name>A0A4Y0BFZ1_ANOFN</name>
<accession>A0A4Y0BFZ1</accession>
<evidence type="ECO:0000313" key="1">
    <source>
        <dbReference type="EnsemblMetazoa" id="AFUN019345-PA"/>
    </source>
</evidence>
<proteinExistence type="predicted"/>
<reference evidence="1" key="1">
    <citation type="submission" date="2020-05" db="UniProtKB">
        <authorList>
            <consortium name="EnsemblMetazoa"/>
        </authorList>
    </citation>
    <scope>IDENTIFICATION</scope>
    <source>
        <strain evidence="1">FUMOZ</strain>
    </source>
</reference>
<sequence length="143" mass="16341">MRTSPVSSSVYRRVTKHADKAKSCSLYTILSRLFHLERPRSLSARKQICCAVVSSFYTQVVYVYLDQFSFTGFVRCLYQNVLLGLTGWTSNTPCPQSDRTDGNRIYAKSMKLISNPFKVPLKPPVACLTYGKRSLLKRYLILK</sequence>
<dbReference type="EnsemblMetazoa" id="AFUN019345-RA">
    <property type="protein sequence ID" value="AFUN019345-PA"/>
    <property type="gene ID" value="AFUN019345"/>
</dbReference>
<organism evidence="1">
    <name type="scientific">Anopheles funestus</name>
    <name type="common">African malaria mosquito</name>
    <dbReference type="NCBI Taxonomy" id="62324"/>
    <lineage>
        <taxon>Eukaryota</taxon>
        <taxon>Metazoa</taxon>
        <taxon>Ecdysozoa</taxon>
        <taxon>Arthropoda</taxon>
        <taxon>Hexapoda</taxon>
        <taxon>Insecta</taxon>
        <taxon>Pterygota</taxon>
        <taxon>Neoptera</taxon>
        <taxon>Endopterygota</taxon>
        <taxon>Diptera</taxon>
        <taxon>Nematocera</taxon>
        <taxon>Culicoidea</taxon>
        <taxon>Culicidae</taxon>
        <taxon>Anophelinae</taxon>
        <taxon>Anopheles</taxon>
    </lineage>
</organism>
<dbReference type="AlphaFoldDB" id="A0A4Y0BFZ1"/>
<protein>
    <submittedName>
        <fullName evidence="1">Uncharacterized protein</fullName>
    </submittedName>
</protein>